<organism evidence="1 2">
    <name type="scientific">Olpidium bornovanus</name>
    <dbReference type="NCBI Taxonomy" id="278681"/>
    <lineage>
        <taxon>Eukaryota</taxon>
        <taxon>Fungi</taxon>
        <taxon>Fungi incertae sedis</taxon>
        <taxon>Olpidiomycota</taxon>
        <taxon>Olpidiomycotina</taxon>
        <taxon>Olpidiomycetes</taxon>
        <taxon>Olpidiales</taxon>
        <taxon>Olpidiaceae</taxon>
        <taxon>Olpidium</taxon>
    </lineage>
</organism>
<dbReference type="Proteomes" id="UP000673691">
    <property type="component" value="Unassembled WGS sequence"/>
</dbReference>
<name>A0A8H7ZTU3_9FUNG</name>
<dbReference type="EMBL" id="JAEFCI010006724">
    <property type="protein sequence ID" value="KAG5459508.1"/>
    <property type="molecule type" value="Genomic_DNA"/>
</dbReference>
<accession>A0A8H7ZTU3</accession>
<evidence type="ECO:0000313" key="2">
    <source>
        <dbReference type="Proteomes" id="UP000673691"/>
    </source>
</evidence>
<keyword evidence="2" id="KW-1185">Reference proteome</keyword>
<comment type="caution">
    <text evidence="1">The sequence shown here is derived from an EMBL/GenBank/DDBJ whole genome shotgun (WGS) entry which is preliminary data.</text>
</comment>
<gene>
    <name evidence="1" type="ORF">BJ554DRAFT_80</name>
</gene>
<sequence>MTQATLVDAGSSISAPKNGDQADYPAEFLGPLQAADVSPAFPPPIAADSWFPHHQVHGHHHGLGGGAYDRGAAQTAWASRRPAAPVGRCEADEPLLHFNAYPEHPSTYTVTQISRDAHKLRKELKGIIKDGERTAEKRQKRHRLSGAAGLDGRTVGGHGGKNADFFFFFFVTIRKKKNKKSWLVTWPPSCPFV</sequence>
<evidence type="ECO:0000313" key="1">
    <source>
        <dbReference type="EMBL" id="KAG5459508.1"/>
    </source>
</evidence>
<proteinExistence type="predicted"/>
<protein>
    <submittedName>
        <fullName evidence="1">Uncharacterized protein</fullName>
    </submittedName>
</protein>
<reference evidence="1 2" key="1">
    <citation type="journal article" name="Sci. Rep.">
        <title>Genome-scale phylogenetic analyses confirm Olpidium as the closest living zoosporic fungus to the non-flagellated, terrestrial fungi.</title>
        <authorList>
            <person name="Chang Y."/>
            <person name="Rochon D."/>
            <person name="Sekimoto S."/>
            <person name="Wang Y."/>
            <person name="Chovatia M."/>
            <person name="Sandor L."/>
            <person name="Salamov A."/>
            <person name="Grigoriev I.V."/>
            <person name="Stajich J.E."/>
            <person name="Spatafora J.W."/>
        </authorList>
    </citation>
    <scope>NUCLEOTIDE SEQUENCE [LARGE SCALE GENOMIC DNA]</scope>
    <source>
        <strain evidence="1">S191</strain>
    </source>
</reference>
<dbReference type="AlphaFoldDB" id="A0A8H7ZTU3"/>